<dbReference type="InterPro" id="IPR036412">
    <property type="entry name" value="HAD-like_sf"/>
</dbReference>
<dbReference type="InterPro" id="IPR023214">
    <property type="entry name" value="HAD_sf"/>
</dbReference>
<dbReference type="EMBL" id="JAAYEE010000036">
    <property type="protein sequence ID" value="NLW34279.1"/>
    <property type="molecule type" value="Genomic_DNA"/>
</dbReference>
<comment type="caution">
    <text evidence="1">The sequence shown here is derived from an EMBL/GenBank/DDBJ whole genome shotgun (WGS) entry which is preliminary data.</text>
</comment>
<dbReference type="GO" id="GO:0016787">
    <property type="term" value="F:hydrolase activity"/>
    <property type="evidence" value="ECO:0007669"/>
    <property type="project" value="UniProtKB-KW"/>
</dbReference>
<reference evidence="1" key="2">
    <citation type="submission" date="2020-01" db="EMBL/GenBank/DDBJ databases">
        <authorList>
            <person name="Campanaro S."/>
        </authorList>
    </citation>
    <scope>NUCLEOTIDE SEQUENCE</scope>
    <source>
        <strain evidence="1">AS06rmzACSIP_7</strain>
    </source>
</reference>
<evidence type="ECO:0000313" key="2">
    <source>
        <dbReference type="Proteomes" id="UP000777265"/>
    </source>
</evidence>
<name>A0A971S060_9BACT</name>
<gene>
    <name evidence="1" type="ORF">GXY80_02190</name>
</gene>
<proteinExistence type="predicted"/>
<evidence type="ECO:0000313" key="1">
    <source>
        <dbReference type="EMBL" id="NLW34279.1"/>
    </source>
</evidence>
<protein>
    <submittedName>
        <fullName evidence="1">HAD family hydrolase</fullName>
    </submittedName>
</protein>
<dbReference type="Gene3D" id="3.40.50.1000">
    <property type="entry name" value="HAD superfamily/HAD-like"/>
    <property type="match status" value="1"/>
</dbReference>
<dbReference type="Proteomes" id="UP000777265">
    <property type="component" value="Unassembled WGS sequence"/>
</dbReference>
<accession>A0A971S060</accession>
<dbReference type="SUPFAM" id="SSF56784">
    <property type="entry name" value="HAD-like"/>
    <property type="match status" value="1"/>
</dbReference>
<dbReference type="AlphaFoldDB" id="A0A971S060"/>
<organism evidence="1 2">
    <name type="scientific">Syntrophorhabdus aromaticivorans</name>
    <dbReference type="NCBI Taxonomy" id="328301"/>
    <lineage>
        <taxon>Bacteria</taxon>
        <taxon>Pseudomonadati</taxon>
        <taxon>Thermodesulfobacteriota</taxon>
        <taxon>Syntrophorhabdia</taxon>
        <taxon>Syntrophorhabdales</taxon>
        <taxon>Syntrophorhabdaceae</taxon>
        <taxon>Syntrophorhabdus</taxon>
    </lineage>
</organism>
<dbReference type="Pfam" id="PF00702">
    <property type="entry name" value="Hydrolase"/>
    <property type="match status" value="1"/>
</dbReference>
<sequence>MKKIVVDIDNTLWDFAPVFFDALSRHDSEIPIDALRRGETRLKGQVSRERIYEMLRAIHMRQDDFEPYPEARRFLVSLKDAGFHIIIASHRDEETRDATARWLRKWQFPYDELHLSSDKSVLFPGSWAVVDDSIWTLDKAAEAGIIRTGLLNAWNADRGHPLFPSLMEVLQYLKEQCRCGGGTQEEEL</sequence>
<reference evidence="1" key="1">
    <citation type="journal article" date="2020" name="Biotechnol. Biofuels">
        <title>New insights from the biogas microbiome by comprehensive genome-resolved metagenomics of nearly 1600 species originating from multiple anaerobic digesters.</title>
        <authorList>
            <person name="Campanaro S."/>
            <person name="Treu L."/>
            <person name="Rodriguez-R L.M."/>
            <person name="Kovalovszki A."/>
            <person name="Ziels R.M."/>
            <person name="Maus I."/>
            <person name="Zhu X."/>
            <person name="Kougias P.G."/>
            <person name="Basile A."/>
            <person name="Luo G."/>
            <person name="Schluter A."/>
            <person name="Konstantinidis K.T."/>
            <person name="Angelidaki I."/>
        </authorList>
    </citation>
    <scope>NUCLEOTIDE SEQUENCE</scope>
    <source>
        <strain evidence="1">AS06rmzACSIP_7</strain>
    </source>
</reference>
<keyword evidence="1" id="KW-0378">Hydrolase</keyword>